<reference evidence="1 2" key="1">
    <citation type="submission" date="2016-04" db="EMBL/GenBank/DDBJ databases">
        <title>Deep-sea bacteria in the southern Pacific.</title>
        <authorList>
            <person name="Tang K."/>
        </authorList>
    </citation>
    <scope>NUCLEOTIDE SEQUENCE [LARGE SCALE GENOMIC DNA]</scope>
    <source>
        <strain evidence="1 2">JLT2014</strain>
        <plasmid evidence="2">ppaby1</plasmid>
    </source>
</reference>
<name>A0A1P8UN56_9RHOB</name>
<geneLocation type="plasmid" evidence="2">
    <name>ppaby1</name>
</geneLocation>
<protein>
    <submittedName>
        <fullName evidence="1">Uncharacterized protein</fullName>
    </submittedName>
</protein>
<keyword evidence="2" id="KW-1185">Reference proteome</keyword>
<dbReference type="KEGG" id="paby:Ga0080574_TMP473"/>
<organism evidence="1 2">
    <name type="scientific">Salipiger abyssi</name>
    <dbReference type="NCBI Taxonomy" id="1250539"/>
    <lineage>
        <taxon>Bacteria</taxon>
        <taxon>Pseudomonadati</taxon>
        <taxon>Pseudomonadota</taxon>
        <taxon>Alphaproteobacteria</taxon>
        <taxon>Rhodobacterales</taxon>
        <taxon>Roseobacteraceae</taxon>
        <taxon>Salipiger</taxon>
    </lineage>
</organism>
<dbReference type="EMBL" id="CP015091">
    <property type="protein sequence ID" value="APZ50807.1"/>
    <property type="molecule type" value="Genomic_DNA"/>
</dbReference>
<dbReference type="AlphaFoldDB" id="A0A1P8UN56"/>
<proteinExistence type="predicted"/>
<sequence>MDRGFRALQDPRDLMDGDLCQIPAFDLRAFVDAQWLVHGSMAISFH</sequence>
<keyword evidence="1" id="KW-0614">Plasmid</keyword>
<accession>A0A1P8UN56</accession>
<evidence type="ECO:0000313" key="1">
    <source>
        <dbReference type="EMBL" id="APZ50807.1"/>
    </source>
</evidence>
<dbReference type="Proteomes" id="UP000187059">
    <property type="component" value="Plasmid pPABY1"/>
</dbReference>
<gene>
    <name evidence="1" type="ORF">Ga0080574_TMP473</name>
</gene>
<evidence type="ECO:0000313" key="2">
    <source>
        <dbReference type="Proteomes" id="UP000187059"/>
    </source>
</evidence>